<comment type="caution">
    <text evidence="2">The sequence shown here is derived from an EMBL/GenBank/DDBJ whole genome shotgun (WGS) entry which is preliminary data.</text>
</comment>
<evidence type="ECO:0000313" key="2">
    <source>
        <dbReference type="EMBL" id="MFD0861652.1"/>
    </source>
</evidence>
<gene>
    <name evidence="2" type="primary">porQ</name>
    <name evidence="2" type="ORF">ACFQ1M_05505</name>
</gene>
<protein>
    <submittedName>
        <fullName evidence="2">Type IX secretion system protein PorQ</fullName>
    </submittedName>
</protein>
<accession>A0ABW3CX45</accession>
<keyword evidence="3" id="KW-1185">Reference proteome</keyword>
<keyword evidence="1" id="KW-0732">Signal</keyword>
<sequence>MQKRIPFYFFLLLSALSLAQIGGRTTYQFLNLVSSPRQAALGGKVITNYDHDVSQALFNPASINIEMDNKLALNYVNYLGDINYGSAAYAYSWDGRENTFFAGVTYINYGTFDGRDEQGNPTGDFTGNEVALSVGYAKNIPWTKFHIGANAKVISSRLEQFSSFGAAIDVGVFYRDEEKGFNAALVVRNFGAQLTPYNEVKENLPFEVSLGLSQRLQNVPVRWHLTFENLQNWNLSFSNPNRAQFNLNGGVAEEEVGFVQEFLRHVVVGAELFPERAFSLRLGYNFRRAEELRIVDQRTFAGISAGFGLKMNRLRFNYTHARYSTAGNTGLFGLAIDFL</sequence>
<dbReference type="NCBIfam" id="NF033711">
    <property type="entry name" value="T9SS_PorQ"/>
    <property type="match status" value="1"/>
</dbReference>
<name>A0ABW3CX45_9FLAO</name>
<feature type="signal peptide" evidence="1">
    <location>
        <begin position="1"/>
        <end position="19"/>
    </location>
</feature>
<reference evidence="3" key="1">
    <citation type="journal article" date="2019" name="Int. J. Syst. Evol. Microbiol.">
        <title>The Global Catalogue of Microorganisms (GCM) 10K type strain sequencing project: providing services to taxonomists for standard genome sequencing and annotation.</title>
        <authorList>
            <consortium name="The Broad Institute Genomics Platform"/>
            <consortium name="The Broad Institute Genome Sequencing Center for Infectious Disease"/>
            <person name="Wu L."/>
            <person name="Ma J."/>
        </authorList>
    </citation>
    <scope>NUCLEOTIDE SEQUENCE [LARGE SCALE GENOMIC DNA]</scope>
    <source>
        <strain evidence="3">CCUG 62952</strain>
    </source>
</reference>
<dbReference type="NCBIfam" id="NF033709">
    <property type="entry name" value="PorV_fam"/>
    <property type="match status" value="1"/>
</dbReference>
<feature type="chain" id="PRO_5045536281" evidence="1">
    <location>
        <begin position="20"/>
        <end position="339"/>
    </location>
</feature>
<dbReference type="Proteomes" id="UP001596978">
    <property type="component" value="Unassembled WGS sequence"/>
</dbReference>
<dbReference type="RefSeq" id="WP_386405067.1">
    <property type="nucleotide sequence ID" value="NZ_JBHTJH010000004.1"/>
</dbReference>
<evidence type="ECO:0000256" key="1">
    <source>
        <dbReference type="SAM" id="SignalP"/>
    </source>
</evidence>
<organism evidence="2 3">
    <name type="scientific">Sungkyunkwania multivorans</name>
    <dbReference type="NCBI Taxonomy" id="1173618"/>
    <lineage>
        <taxon>Bacteria</taxon>
        <taxon>Pseudomonadati</taxon>
        <taxon>Bacteroidota</taxon>
        <taxon>Flavobacteriia</taxon>
        <taxon>Flavobacteriales</taxon>
        <taxon>Flavobacteriaceae</taxon>
        <taxon>Sungkyunkwania</taxon>
    </lineage>
</organism>
<dbReference type="EMBL" id="JBHTJH010000004">
    <property type="protein sequence ID" value="MFD0861652.1"/>
    <property type="molecule type" value="Genomic_DNA"/>
</dbReference>
<proteinExistence type="predicted"/>
<evidence type="ECO:0000313" key="3">
    <source>
        <dbReference type="Proteomes" id="UP001596978"/>
    </source>
</evidence>